<dbReference type="InterPro" id="IPR013324">
    <property type="entry name" value="RNA_pol_sigma_r3/r4-like"/>
</dbReference>
<reference evidence="5" key="1">
    <citation type="submission" date="2020-04" db="EMBL/GenBank/DDBJ databases">
        <authorList>
            <person name="Zhang T."/>
        </authorList>
    </citation>
    <scope>NUCLEOTIDE SEQUENCE</scope>
    <source>
        <strain evidence="5">HKST-UBA02</strain>
    </source>
</reference>
<keyword evidence="3" id="KW-0804">Transcription</keyword>
<evidence type="ECO:0000256" key="2">
    <source>
        <dbReference type="ARBA" id="ARBA00023082"/>
    </source>
</evidence>
<dbReference type="Pfam" id="PF07638">
    <property type="entry name" value="Sigma70_ECF"/>
    <property type="match status" value="1"/>
</dbReference>
<dbReference type="GO" id="GO:0006352">
    <property type="term" value="P:DNA-templated transcription initiation"/>
    <property type="evidence" value="ECO:0007669"/>
    <property type="project" value="InterPro"/>
</dbReference>
<name>A0A956SEB2_UNCEI</name>
<sequence>MNGPMNAQIEEFVRDVVARATVDEPRDLSGLLPLVYEDLRALAGYLLRGERDAYTLRPTALAHEAFLRLASQDRFRPENGAHIISLASTMMRRVLVDYARRRGALKRGAGSEKVALSDSLPSKEPPVDLLELDHALEKLESHDPRKARAVELLYFAGLTLEEAGTVLGVSSKTVQRDWEFARAWLFTELTEDED</sequence>
<dbReference type="InterPro" id="IPR011517">
    <property type="entry name" value="RNA_pol_sigma70_ECF-like"/>
</dbReference>
<accession>A0A956SEB2</accession>
<dbReference type="GO" id="GO:0016987">
    <property type="term" value="F:sigma factor activity"/>
    <property type="evidence" value="ECO:0007669"/>
    <property type="project" value="UniProtKB-KW"/>
</dbReference>
<organism evidence="5 6">
    <name type="scientific">Eiseniibacteriota bacterium</name>
    <dbReference type="NCBI Taxonomy" id="2212470"/>
    <lineage>
        <taxon>Bacteria</taxon>
        <taxon>Candidatus Eiseniibacteriota</taxon>
    </lineage>
</organism>
<proteinExistence type="predicted"/>
<dbReference type="PANTHER" id="PTHR43133:SF39">
    <property type="entry name" value="SIMILAR TO RNA POLYMERASE SIGMA-E FACTOR"/>
    <property type="match status" value="1"/>
</dbReference>
<evidence type="ECO:0000256" key="3">
    <source>
        <dbReference type="ARBA" id="ARBA00023163"/>
    </source>
</evidence>
<dbReference type="SUPFAM" id="SSF88659">
    <property type="entry name" value="Sigma3 and sigma4 domains of RNA polymerase sigma factors"/>
    <property type="match status" value="1"/>
</dbReference>
<evidence type="ECO:0000259" key="4">
    <source>
        <dbReference type="Pfam" id="PF07638"/>
    </source>
</evidence>
<dbReference type="Proteomes" id="UP000739538">
    <property type="component" value="Unassembled WGS sequence"/>
</dbReference>
<dbReference type="InterPro" id="IPR053812">
    <property type="entry name" value="HTH_Sigma70_ECF-like"/>
</dbReference>
<dbReference type="NCBIfam" id="TIGR02937">
    <property type="entry name" value="sigma70-ECF"/>
    <property type="match status" value="1"/>
</dbReference>
<dbReference type="AlphaFoldDB" id="A0A956SEB2"/>
<feature type="domain" description="RNA polymerase sigma-70 ECF-like HTH" evidence="4">
    <location>
        <begin position="30"/>
        <end position="190"/>
    </location>
</feature>
<comment type="caution">
    <text evidence="5">The sequence shown here is derived from an EMBL/GenBank/DDBJ whole genome shotgun (WGS) entry which is preliminary data.</text>
</comment>
<keyword evidence="1" id="KW-0805">Transcription regulation</keyword>
<dbReference type="NCBIfam" id="TIGR02999">
    <property type="entry name" value="Sig-70_X6"/>
    <property type="match status" value="1"/>
</dbReference>
<protein>
    <submittedName>
        <fullName evidence="5">Sigma-70 family RNA polymerase sigma factor</fullName>
    </submittedName>
</protein>
<keyword evidence="2" id="KW-0731">Sigma factor</keyword>
<dbReference type="InterPro" id="IPR039425">
    <property type="entry name" value="RNA_pol_sigma-70-like"/>
</dbReference>
<dbReference type="EMBL" id="JAGQHS010000103">
    <property type="protein sequence ID" value="MCA9757522.1"/>
    <property type="molecule type" value="Genomic_DNA"/>
</dbReference>
<dbReference type="PANTHER" id="PTHR43133">
    <property type="entry name" value="RNA POLYMERASE ECF-TYPE SIGMA FACTO"/>
    <property type="match status" value="1"/>
</dbReference>
<dbReference type="InterPro" id="IPR036388">
    <property type="entry name" value="WH-like_DNA-bd_sf"/>
</dbReference>
<evidence type="ECO:0000256" key="1">
    <source>
        <dbReference type="ARBA" id="ARBA00023015"/>
    </source>
</evidence>
<evidence type="ECO:0000313" key="6">
    <source>
        <dbReference type="Proteomes" id="UP000739538"/>
    </source>
</evidence>
<evidence type="ECO:0000313" key="5">
    <source>
        <dbReference type="EMBL" id="MCA9757522.1"/>
    </source>
</evidence>
<reference evidence="5" key="2">
    <citation type="journal article" date="2021" name="Microbiome">
        <title>Successional dynamics and alternative stable states in a saline activated sludge microbial community over 9 years.</title>
        <authorList>
            <person name="Wang Y."/>
            <person name="Ye J."/>
            <person name="Ju F."/>
            <person name="Liu L."/>
            <person name="Boyd J.A."/>
            <person name="Deng Y."/>
            <person name="Parks D.H."/>
            <person name="Jiang X."/>
            <person name="Yin X."/>
            <person name="Woodcroft B.J."/>
            <person name="Tyson G.W."/>
            <person name="Hugenholtz P."/>
            <person name="Polz M.F."/>
            <person name="Zhang T."/>
        </authorList>
    </citation>
    <scope>NUCLEOTIDE SEQUENCE</scope>
    <source>
        <strain evidence="5">HKST-UBA02</strain>
    </source>
</reference>
<gene>
    <name evidence="5" type="ORF">KDA27_17085</name>
</gene>
<dbReference type="Gene3D" id="1.10.10.10">
    <property type="entry name" value="Winged helix-like DNA-binding domain superfamily/Winged helix DNA-binding domain"/>
    <property type="match status" value="1"/>
</dbReference>
<dbReference type="InterPro" id="IPR014284">
    <property type="entry name" value="RNA_pol_sigma-70_dom"/>
</dbReference>